<accession>A0A0G4K9H2</accession>
<dbReference type="AlphaFoldDB" id="A0A0G4K9H2"/>
<keyword evidence="3" id="KW-1185">Reference proteome</keyword>
<sequence length="210" mass="23492">MTVQEEYFQKLSLVLKDKFNKKGFAFDSFSNKEEAKKFILSLIKEDDTITFGGSTSVNQMGILEDLKNYKNFVDRNNKELKAEAEIKAFSSDVYLCSANAITKNGDIVSTDGGGNRVAATIYGPKKVFLIVGRNKVCNTVEDAVKRVRSIAAGENSVRFKVDNPCCTGNMVCDEANCDIEKRLCAYTIIVNKCHIKDRIHIIFIDEELGF</sequence>
<name>A0A0G4K9H2_9SPIR</name>
<dbReference type="Proteomes" id="UP000043763">
    <property type="component" value="Unassembled WGS sequence"/>
</dbReference>
<feature type="domain" description="LUD" evidence="1">
    <location>
        <begin position="15"/>
        <end position="204"/>
    </location>
</feature>
<dbReference type="Pfam" id="PF02589">
    <property type="entry name" value="LUD_dom"/>
    <property type="match status" value="1"/>
</dbReference>
<evidence type="ECO:0000313" key="2">
    <source>
        <dbReference type="EMBL" id="CRF34835.1"/>
    </source>
</evidence>
<dbReference type="EMBL" id="CVLB01000002">
    <property type="protein sequence ID" value="CRF34835.1"/>
    <property type="molecule type" value="Genomic_DNA"/>
</dbReference>
<gene>
    <name evidence="2" type="ORF">BRSU_2278</name>
</gene>
<reference evidence="3" key="1">
    <citation type="submission" date="2015-04" db="EMBL/GenBank/DDBJ databases">
        <authorList>
            <person name="Mushtaq Mamoona"/>
        </authorList>
    </citation>
    <scope>NUCLEOTIDE SEQUENCE [LARGE SCALE GENOMIC DNA]</scope>
    <source>
        <strain evidence="3">AN4859/03</strain>
    </source>
</reference>
<organism evidence="2 3">
    <name type="scientific">Brachyspira suanatina</name>
    <dbReference type="NCBI Taxonomy" id="381802"/>
    <lineage>
        <taxon>Bacteria</taxon>
        <taxon>Pseudomonadati</taxon>
        <taxon>Spirochaetota</taxon>
        <taxon>Spirochaetia</taxon>
        <taxon>Brachyspirales</taxon>
        <taxon>Brachyspiraceae</taxon>
        <taxon>Brachyspira</taxon>
    </lineage>
</organism>
<proteinExistence type="predicted"/>
<dbReference type="InterPro" id="IPR003741">
    <property type="entry name" value="LUD_dom"/>
</dbReference>
<dbReference type="RefSeq" id="WP_048595453.1">
    <property type="nucleotide sequence ID" value="NZ_CVLB01000002.1"/>
</dbReference>
<protein>
    <recommendedName>
        <fullName evidence="1">LUD domain-containing protein</fullName>
    </recommendedName>
</protein>
<dbReference type="PANTHER" id="PTHR36179">
    <property type="entry name" value="LUD_DOM DOMAIN-CONTAINING PROTEIN"/>
    <property type="match status" value="1"/>
</dbReference>
<evidence type="ECO:0000313" key="3">
    <source>
        <dbReference type="Proteomes" id="UP000043763"/>
    </source>
</evidence>
<dbReference type="PANTHER" id="PTHR36179:SF2">
    <property type="entry name" value="LUD DOMAIN-CONTAINING PROTEIN"/>
    <property type="match status" value="1"/>
</dbReference>
<dbReference type="OrthoDB" id="9809147at2"/>
<evidence type="ECO:0000259" key="1">
    <source>
        <dbReference type="Pfam" id="PF02589"/>
    </source>
</evidence>